<dbReference type="SMART" id="SM00079">
    <property type="entry name" value="PBPe"/>
    <property type="match status" value="1"/>
</dbReference>
<keyword evidence="9" id="KW-1185">Reference proteome</keyword>
<feature type="domain" description="Solute-binding protein family 3/N-terminal" evidence="6">
    <location>
        <begin position="36"/>
        <end position="257"/>
    </location>
</feature>
<accession>G9QQW8</accession>
<dbReference type="InterPro" id="IPR001638">
    <property type="entry name" value="Solute-binding_3/MltF_N"/>
</dbReference>
<dbReference type="SUPFAM" id="SSF53850">
    <property type="entry name" value="Periplasmic binding protein-like II"/>
    <property type="match status" value="1"/>
</dbReference>
<evidence type="ECO:0008006" key="10">
    <source>
        <dbReference type="Google" id="ProtNLM"/>
    </source>
</evidence>
<dbReference type="PATRIC" id="fig|665952.3.peg.3635"/>
<dbReference type="GO" id="GO:0015276">
    <property type="term" value="F:ligand-gated monoatomic ion channel activity"/>
    <property type="evidence" value="ECO:0007669"/>
    <property type="project" value="InterPro"/>
</dbReference>
<evidence type="ECO:0000256" key="5">
    <source>
        <dbReference type="SAM" id="SignalP"/>
    </source>
</evidence>
<name>G9QQW8_9BACI</name>
<evidence type="ECO:0000256" key="3">
    <source>
        <dbReference type="ARBA" id="ARBA00023139"/>
    </source>
</evidence>
<evidence type="ECO:0000313" key="8">
    <source>
        <dbReference type="EMBL" id="EHL71967.1"/>
    </source>
</evidence>
<sequence length="259" mass="28685">MKKVGSIIFVFLLAIGLTACGQTSEKSGNGGTKERTVMFATEPAIAPFSFKENGQLKGFDIEIVQEIAKEKHYKVKWREMKFDGLITSLQSKQVDGGVAAITIRDDRKKVIDFTEPYYQSGLVLVTKKESAIKSLKDLKGKMIVAKQGSSGLEKANELKAKYGANVKILEDEPTLYMDVEKGRADALVNDLPFVMSKIHSGTASQLKIVGKKLTTEDYGIAIAKDEPQLLKDFNDGLAELKKNGKYDQLYEKYFGTKPK</sequence>
<dbReference type="AlphaFoldDB" id="G9QQW8"/>
<dbReference type="GO" id="GO:0005886">
    <property type="term" value="C:plasma membrane"/>
    <property type="evidence" value="ECO:0007669"/>
    <property type="project" value="UniProtKB-SubCell"/>
</dbReference>
<evidence type="ECO:0000256" key="2">
    <source>
        <dbReference type="ARBA" id="ARBA00022729"/>
    </source>
</evidence>
<evidence type="ECO:0000259" key="6">
    <source>
        <dbReference type="SMART" id="SM00062"/>
    </source>
</evidence>
<dbReference type="Pfam" id="PF00497">
    <property type="entry name" value="SBP_bac_3"/>
    <property type="match status" value="1"/>
</dbReference>
<feature type="domain" description="Ionotropic glutamate receptor C-terminal" evidence="7">
    <location>
        <begin position="36"/>
        <end position="256"/>
    </location>
</feature>
<reference evidence="8 9" key="1">
    <citation type="submission" date="2011-09" db="EMBL/GenBank/DDBJ databases">
        <title>The Genome Sequence of Bacillus smithii 7_3_47FAA.</title>
        <authorList>
            <consortium name="The Broad Institute Genome Sequencing Platform"/>
            <person name="Earl A."/>
            <person name="Ward D."/>
            <person name="Feldgarden M."/>
            <person name="Gevers D."/>
            <person name="Daigneault M."/>
            <person name="Strauss J."/>
            <person name="Allen-Vercoe E."/>
            <person name="Young S.K."/>
            <person name="Zeng Q."/>
            <person name="Gargeya S."/>
            <person name="Fitzgerald M."/>
            <person name="Haas B."/>
            <person name="Abouelleil A."/>
            <person name="Alvarado L."/>
            <person name="Arachchi H.M."/>
            <person name="Berlin A."/>
            <person name="Brown A."/>
            <person name="Chapman S.B."/>
            <person name="Chen Z."/>
            <person name="Dunbar C."/>
            <person name="Freedman E."/>
            <person name="Gearin G."/>
            <person name="Goldberg J."/>
            <person name="Griggs A."/>
            <person name="Gujja S."/>
            <person name="Heiman D."/>
            <person name="Howarth C."/>
            <person name="Larson L."/>
            <person name="Lui A."/>
            <person name="MacDonald P.J.P."/>
            <person name="Montmayeur A."/>
            <person name="Murphy C."/>
            <person name="Neiman D."/>
            <person name="Pearson M."/>
            <person name="Priest M."/>
            <person name="Roberts A."/>
            <person name="Saif S."/>
            <person name="Shea T."/>
            <person name="Shenoy N."/>
            <person name="Sisk P."/>
            <person name="Stolte C."/>
            <person name="Sykes S."/>
            <person name="Wortman J."/>
            <person name="Nusbaum C."/>
            <person name="Birren B."/>
        </authorList>
    </citation>
    <scope>NUCLEOTIDE SEQUENCE [LARGE SCALE GENOMIC DNA]</scope>
    <source>
        <strain evidence="8 9">7_3_47FAA</strain>
    </source>
</reference>
<dbReference type="InterPro" id="IPR001320">
    <property type="entry name" value="Iontro_rcpt_C"/>
</dbReference>
<organism evidence="8 9">
    <name type="scientific">Bacillus smithii 7_3_47FAA</name>
    <dbReference type="NCBI Taxonomy" id="665952"/>
    <lineage>
        <taxon>Bacteria</taxon>
        <taxon>Bacillati</taxon>
        <taxon>Bacillota</taxon>
        <taxon>Bacilli</taxon>
        <taxon>Bacillales</taxon>
        <taxon>Bacillaceae</taxon>
        <taxon>Bacillus</taxon>
    </lineage>
</organism>
<keyword evidence="4" id="KW-0449">Lipoprotein</keyword>
<proteinExistence type="predicted"/>
<protein>
    <recommendedName>
        <fullName evidence="10">Solute-binding protein family 3/N-terminal domain-containing protein</fullName>
    </recommendedName>
</protein>
<gene>
    <name evidence="8" type="ORF">HMPREF1015_02391</name>
</gene>
<dbReference type="Gene3D" id="3.40.190.10">
    <property type="entry name" value="Periplasmic binding protein-like II"/>
    <property type="match status" value="2"/>
</dbReference>
<comment type="caution">
    <text evidence="8">The sequence shown here is derived from an EMBL/GenBank/DDBJ whole genome shotgun (WGS) entry which is preliminary data.</text>
</comment>
<evidence type="ECO:0000259" key="7">
    <source>
        <dbReference type="SMART" id="SM00079"/>
    </source>
</evidence>
<feature type="signal peptide" evidence="5">
    <location>
        <begin position="1"/>
        <end position="21"/>
    </location>
</feature>
<evidence type="ECO:0000256" key="1">
    <source>
        <dbReference type="ARBA" id="ARBA00004193"/>
    </source>
</evidence>
<feature type="chain" id="PRO_5003526314" description="Solute-binding protein family 3/N-terminal domain-containing protein" evidence="5">
    <location>
        <begin position="22"/>
        <end position="259"/>
    </location>
</feature>
<dbReference type="PROSITE" id="PS51257">
    <property type="entry name" value="PROKAR_LIPOPROTEIN"/>
    <property type="match status" value="1"/>
</dbReference>
<keyword evidence="2 5" id="KW-0732">Signal</keyword>
<dbReference type="SMART" id="SM00062">
    <property type="entry name" value="PBPb"/>
    <property type="match status" value="1"/>
</dbReference>
<comment type="subcellular location">
    <subcellularLocation>
        <location evidence="1">Cell membrane</location>
        <topology evidence="1">Lipid-anchor</topology>
    </subcellularLocation>
</comment>
<evidence type="ECO:0000256" key="4">
    <source>
        <dbReference type="ARBA" id="ARBA00023288"/>
    </source>
</evidence>
<dbReference type="PANTHER" id="PTHR35936">
    <property type="entry name" value="MEMBRANE-BOUND LYTIC MUREIN TRANSGLYCOSYLASE F"/>
    <property type="match status" value="1"/>
</dbReference>
<evidence type="ECO:0000313" key="9">
    <source>
        <dbReference type="Proteomes" id="UP000011747"/>
    </source>
</evidence>
<dbReference type="HOGENOM" id="CLU_019602_18_2_9"/>
<dbReference type="EMBL" id="ACWF01000173">
    <property type="protein sequence ID" value="EHL71967.1"/>
    <property type="molecule type" value="Genomic_DNA"/>
</dbReference>
<keyword evidence="3" id="KW-0564">Palmitate</keyword>
<dbReference type="Proteomes" id="UP000011747">
    <property type="component" value="Unassembled WGS sequence"/>
</dbReference>
<dbReference type="PANTHER" id="PTHR35936:SF17">
    <property type="entry name" value="ARGININE-BINDING EXTRACELLULAR PROTEIN ARTP"/>
    <property type="match status" value="1"/>
</dbReference>